<accession>A0A1M4E919</accession>
<dbReference type="RefSeq" id="WP_225274648.1">
    <property type="nucleotide sequence ID" value="NZ_CP084058.1"/>
</dbReference>
<sequence>MTPTAVVGPLLAAAGLSVPEAEIEVIAAGYALQRAGVDALYAVPEARYADPALRFRADARIVDWAG</sequence>
<organism evidence="1">
    <name type="scientific">Nonomuraea gerenzanensis</name>
    <dbReference type="NCBI Taxonomy" id="93944"/>
    <lineage>
        <taxon>Bacteria</taxon>
        <taxon>Bacillati</taxon>
        <taxon>Actinomycetota</taxon>
        <taxon>Actinomycetes</taxon>
        <taxon>Streptosporangiales</taxon>
        <taxon>Streptosporangiaceae</taxon>
        <taxon>Nonomuraea</taxon>
    </lineage>
</organism>
<dbReference type="EMBL" id="LT559118">
    <property type="protein sequence ID" value="SBO95252.1"/>
    <property type="molecule type" value="Genomic_DNA"/>
</dbReference>
<evidence type="ECO:0000313" key="1">
    <source>
        <dbReference type="EMBL" id="SBO95252.1"/>
    </source>
</evidence>
<proteinExistence type="predicted"/>
<dbReference type="AlphaFoldDB" id="A0A1M4E919"/>
<gene>
    <name evidence="1" type="ORF">BN4615_P4768</name>
</gene>
<name>A0A1M4E919_9ACTN</name>
<protein>
    <submittedName>
        <fullName evidence="1">Uncharacterized protein</fullName>
    </submittedName>
</protein>
<reference evidence="1" key="1">
    <citation type="submission" date="2016-04" db="EMBL/GenBank/DDBJ databases">
        <authorList>
            <person name="Evans L.H."/>
            <person name="Alamgir A."/>
            <person name="Owens N."/>
            <person name="Weber N.D."/>
            <person name="Virtaneva K."/>
            <person name="Barbian K."/>
            <person name="Babar A."/>
            <person name="Rosenke K."/>
        </authorList>
    </citation>
    <scope>NUCLEOTIDE SEQUENCE</scope>
    <source>
        <strain evidence="1">Nono1</strain>
    </source>
</reference>